<organism evidence="3 4">
    <name type="scientific">Ramlibacter lithotrophicus</name>
    <dbReference type="NCBI Taxonomy" id="2606681"/>
    <lineage>
        <taxon>Bacteria</taxon>
        <taxon>Pseudomonadati</taxon>
        <taxon>Pseudomonadota</taxon>
        <taxon>Betaproteobacteria</taxon>
        <taxon>Burkholderiales</taxon>
        <taxon>Comamonadaceae</taxon>
        <taxon>Ramlibacter</taxon>
    </lineage>
</organism>
<comment type="similarity">
    <text evidence="1">Belongs to the UPF0751 family.</text>
</comment>
<evidence type="ECO:0000313" key="3">
    <source>
        <dbReference type="EMBL" id="NKE64825.1"/>
    </source>
</evidence>
<proteinExistence type="inferred from homology"/>
<gene>
    <name evidence="3" type="ORF">RAMLITH_03245</name>
</gene>
<dbReference type="AlphaFoldDB" id="A0A7X6I551"/>
<name>A0A7X6I551_9BURK</name>
<dbReference type="Proteomes" id="UP000521868">
    <property type="component" value="Unassembled WGS sequence"/>
</dbReference>
<accession>A0A7X6I551</accession>
<dbReference type="EMBL" id="VTOX01000001">
    <property type="protein sequence ID" value="NKE64825.1"/>
    <property type="molecule type" value="Genomic_DNA"/>
</dbReference>
<keyword evidence="4" id="KW-1185">Reference proteome</keyword>
<keyword evidence="2" id="KW-0175">Coiled coil</keyword>
<comment type="caution">
    <text evidence="3">The sequence shown here is derived from an EMBL/GenBank/DDBJ whole genome shotgun (WGS) entry which is preliminary data.</text>
</comment>
<evidence type="ECO:0000313" key="4">
    <source>
        <dbReference type="Proteomes" id="UP000521868"/>
    </source>
</evidence>
<evidence type="ECO:0000256" key="1">
    <source>
        <dbReference type="ARBA" id="ARBA00007189"/>
    </source>
</evidence>
<evidence type="ECO:0000256" key="2">
    <source>
        <dbReference type="SAM" id="Coils"/>
    </source>
</evidence>
<reference evidence="3 4" key="1">
    <citation type="journal article" date="2020" name="Nature">
        <title>Bacterial chemolithoautotrophy via manganese oxidation.</title>
        <authorList>
            <person name="Yu H."/>
            <person name="Leadbetter J.R."/>
        </authorList>
    </citation>
    <scope>NUCLEOTIDE SEQUENCE [LARGE SCALE GENOMIC DNA]</scope>
    <source>
        <strain evidence="3 4">RBP-1</strain>
    </source>
</reference>
<feature type="coiled-coil region" evidence="2">
    <location>
        <begin position="183"/>
        <end position="297"/>
    </location>
</feature>
<dbReference type="InterPro" id="IPR016772">
    <property type="entry name" value="UCP020408"/>
</dbReference>
<dbReference type="RefSeq" id="WP_168105881.1">
    <property type="nucleotide sequence ID" value="NZ_VTOX01000001.1"/>
</dbReference>
<dbReference type="Pfam" id="PF10087">
    <property type="entry name" value="DUF2325"/>
    <property type="match status" value="1"/>
</dbReference>
<protein>
    <submittedName>
        <fullName evidence="3">DUF2325 domain-containing protein</fullName>
    </submittedName>
</protein>
<sequence length="430" mass="47076">MCTSESTPPNILVRPGTGGLAPAARLPAPAAALPTTGAGSRRRRLWDLDGHAHCPVLGVCLPLPVLRKLARKVLGQQAPADDYELHCTAVAECKQRSALGAAVQRELDARYQQAVRQSALAKTDEALAAWWQQALERHDIAGPLWATLTHPRCTPQLAKQVEGDVHMLQHQVGMATRVDLLRFDALVKENAALVRELAAANQRSIRQEQEQTRLGQLQQAEMARLRTQLIGHESTAARLRHELSRLEAAARDLPARLALARERDELRQRQNELQQIVLQARSEANRQRRRAEEAEAMQQCIAPKPQRADADQLPALAERAILCVGGRPASVPAYRQLVERTGGRFLHHDGGVEDNASRLDTTLSAADLVICQTGCISHSAYWRVKDHCKRTGKRCIFVVNPSTAGLARALQAFAPAAEPGGDRPATTPVS</sequence>